<dbReference type="PANTHER" id="PTHR12934:SF11">
    <property type="entry name" value="LARGE RIBOSOMAL SUBUNIT PROTEIN UL15M"/>
    <property type="match status" value="1"/>
</dbReference>
<comment type="caution">
    <text evidence="8">The sequence shown here is derived from an EMBL/GenBank/DDBJ whole genome shotgun (WGS) entry which is preliminary data.</text>
</comment>
<evidence type="ECO:0000256" key="1">
    <source>
        <dbReference type="ARBA" id="ARBA00007320"/>
    </source>
</evidence>
<dbReference type="InterPro" id="IPR005749">
    <property type="entry name" value="Ribosomal_uL15_bac-type"/>
</dbReference>
<dbReference type="InterPro" id="IPR030878">
    <property type="entry name" value="Ribosomal_uL15"/>
</dbReference>
<gene>
    <name evidence="4" type="primary">rplO</name>
    <name evidence="8" type="ORF">HMPREF3200_00094</name>
</gene>
<protein>
    <recommendedName>
        <fullName evidence="4">Large ribosomal subunit protein uL15</fullName>
    </recommendedName>
</protein>
<dbReference type="PROSITE" id="PS00475">
    <property type="entry name" value="RIBOSOMAL_L15"/>
    <property type="match status" value="1"/>
</dbReference>
<dbReference type="InterPro" id="IPR001196">
    <property type="entry name" value="Ribosomal_uL15_CS"/>
</dbReference>
<dbReference type="SUPFAM" id="SSF52080">
    <property type="entry name" value="Ribosomal proteins L15p and L18e"/>
    <property type="match status" value="1"/>
</dbReference>
<reference evidence="9" key="1">
    <citation type="submission" date="2016-01" db="EMBL/GenBank/DDBJ databases">
        <authorList>
            <person name="Mitreva M."/>
            <person name="Pepin K.H."/>
            <person name="Mihindukulasuriya K.A."/>
            <person name="Fulton R."/>
            <person name="Fronick C."/>
            <person name="O'Laughlin M."/>
            <person name="Miner T."/>
            <person name="Herter B."/>
            <person name="Rosa B.A."/>
            <person name="Cordes M."/>
            <person name="Tomlinson C."/>
            <person name="Wollam A."/>
            <person name="Palsikar V.B."/>
            <person name="Mardis E.R."/>
            <person name="Wilson R.K."/>
        </authorList>
    </citation>
    <scope>NUCLEOTIDE SEQUENCE [LARGE SCALE GENOMIC DNA]</scope>
    <source>
        <strain evidence="9">MJR8151</strain>
    </source>
</reference>
<evidence type="ECO:0000259" key="7">
    <source>
        <dbReference type="Pfam" id="PF00828"/>
    </source>
</evidence>
<dbReference type="PANTHER" id="PTHR12934">
    <property type="entry name" value="50S RIBOSOMAL PROTEIN L15"/>
    <property type="match status" value="1"/>
</dbReference>
<dbReference type="InterPro" id="IPR036227">
    <property type="entry name" value="Ribosomal_uL15/eL18_sf"/>
</dbReference>
<evidence type="ECO:0000313" key="8">
    <source>
        <dbReference type="EMBL" id="KWZ79366.1"/>
    </source>
</evidence>
<dbReference type="HAMAP" id="MF_01341">
    <property type="entry name" value="Ribosomal_uL15"/>
    <property type="match status" value="1"/>
</dbReference>
<proteinExistence type="inferred from homology"/>
<dbReference type="Proteomes" id="UP000070383">
    <property type="component" value="Unassembled WGS sequence"/>
</dbReference>
<evidence type="ECO:0000256" key="6">
    <source>
        <dbReference type="SAM" id="MobiDB-lite"/>
    </source>
</evidence>
<dbReference type="InterPro" id="IPR021131">
    <property type="entry name" value="Ribosomal_uL15/eL18"/>
</dbReference>
<evidence type="ECO:0000313" key="9">
    <source>
        <dbReference type="Proteomes" id="UP000070383"/>
    </source>
</evidence>
<keyword evidence="9" id="KW-1185">Reference proteome</keyword>
<keyword evidence="2 4" id="KW-0689">Ribosomal protein</keyword>
<dbReference type="GO" id="GO:0006412">
    <property type="term" value="P:translation"/>
    <property type="evidence" value="ECO:0007669"/>
    <property type="project" value="UniProtKB-UniRule"/>
</dbReference>
<comment type="function">
    <text evidence="4">Binds to the 23S rRNA.</text>
</comment>
<dbReference type="PATRIC" id="fig|33036.3.peg.97"/>
<dbReference type="Pfam" id="PF00828">
    <property type="entry name" value="Ribosomal_L27A"/>
    <property type="match status" value="1"/>
</dbReference>
<dbReference type="EMBL" id="LRPM01000003">
    <property type="protein sequence ID" value="KWZ79366.1"/>
    <property type="molecule type" value="Genomic_DNA"/>
</dbReference>
<dbReference type="GO" id="GO:0003735">
    <property type="term" value="F:structural constituent of ribosome"/>
    <property type="evidence" value="ECO:0007669"/>
    <property type="project" value="InterPro"/>
</dbReference>
<keyword evidence="4" id="KW-0694">RNA-binding</keyword>
<dbReference type="GO" id="GO:0022625">
    <property type="term" value="C:cytosolic large ribosomal subunit"/>
    <property type="evidence" value="ECO:0007669"/>
    <property type="project" value="TreeGrafter"/>
</dbReference>
<name>A0A133KIR6_9FIRM</name>
<dbReference type="RefSeq" id="WP_004836729.1">
    <property type="nucleotide sequence ID" value="NZ_CAMPNK010000028.1"/>
</dbReference>
<dbReference type="GO" id="GO:0019843">
    <property type="term" value="F:rRNA binding"/>
    <property type="evidence" value="ECO:0007669"/>
    <property type="project" value="UniProtKB-UniRule"/>
</dbReference>
<feature type="domain" description="Large ribosomal subunit protein uL15/eL18" evidence="7">
    <location>
        <begin position="75"/>
        <end position="145"/>
    </location>
</feature>
<evidence type="ECO:0000256" key="4">
    <source>
        <dbReference type="HAMAP-Rule" id="MF_01341"/>
    </source>
</evidence>
<dbReference type="AlphaFoldDB" id="A0A133KIR6"/>
<feature type="region of interest" description="Disordered" evidence="6">
    <location>
        <begin position="1"/>
        <end position="61"/>
    </location>
</feature>
<evidence type="ECO:0000256" key="5">
    <source>
        <dbReference type="RuleBase" id="RU003888"/>
    </source>
</evidence>
<dbReference type="NCBIfam" id="TIGR01071">
    <property type="entry name" value="rplO_bact"/>
    <property type="match status" value="1"/>
</dbReference>
<keyword evidence="3 4" id="KW-0687">Ribonucleoprotein</keyword>
<dbReference type="OrthoDB" id="9810293at2"/>
<dbReference type="STRING" id="33036.HMPREF3200_00094"/>
<feature type="compositionally biased region" description="Gly residues" evidence="6">
    <location>
        <begin position="41"/>
        <end position="51"/>
    </location>
</feature>
<feature type="compositionally biased region" description="Gly residues" evidence="6">
    <location>
        <begin position="21"/>
        <end position="34"/>
    </location>
</feature>
<evidence type="ECO:0000256" key="2">
    <source>
        <dbReference type="ARBA" id="ARBA00022980"/>
    </source>
</evidence>
<sequence length="159" mass="17416">MKLHELQPNAKLKKGKRKGRGPGSGNGTRAGRGQDGQNSRSGGGTRPGFEGGQMPLYRRLPKRGFKNINRKIYETINIETLNAFEDGTEVTPELLFANKFLNKNKAKAGVKILGDGELNKKLTVKAHKFTKSAVEKIEKAGGSIEVIETTKWVKPSKKA</sequence>
<feature type="compositionally biased region" description="Basic residues" evidence="6">
    <location>
        <begin position="11"/>
        <end position="20"/>
    </location>
</feature>
<organism evidence="8 9">
    <name type="scientific">Anaerococcus tetradius</name>
    <dbReference type="NCBI Taxonomy" id="33036"/>
    <lineage>
        <taxon>Bacteria</taxon>
        <taxon>Bacillati</taxon>
        <taxon>Bacillota</taxon>
        <taxon>Tissierellia</taxon>
        <taxon>Tissierellales</taxon>
        <taxon>Peptoniphilaceae</taxon>
        <taxon>Anaerococcus</taxon>
    </lineage>
</organism>
<comment type="subunit">
    <text evidence="4">Part of the 50S ribosomal subunit.</text>
</comment>
<accession>A0A133KIR6</accession>
<dbReference type="Gene3D" id="3.100.10.10">
    <property type="match status" value="1"/>
</dbReference>
<keyword evidence="4" id="KW-0699">rRNA-binding</keyword>
<evidence type="ECO:0000256" key="3">
    <source>
        <dbReference type="ARBA" id="ARBA00023274"/>
    </source>
</evidence>
<comment type="similarity">
    <text evidence="1 4 5">Belongs to the universal ribosomal protein uL15 family.</text>
</comment>